<dbReference type="EMBL" id="BFBB01000007">
    <property type="protein sequence ID" value="GBF50893.1"/>
    <property type="molecule type" value="Genomic_DNA"/>
</dbReference>
<feature type="transmembrane region" description="Helical" evidence="12">
    <location>
        <begin position="247"/>
        <end position="266"/>
    </location>
</feature>
<accession>A0A2P2E1V7</accession>
<evidence type="ECO:0000313" key="14">
    <source>
        <dbReference type="EMBL" id="GBF50893.1"/>
    </source>
</evidence>
<evidence type="ECO:0000256" key="3">
    <source>
        <dbReference type="ARBA" id="ARBA00022553"/>
    </source>
</evidence>
<evidence type="ECO:0000256" key="9">
    <source>
        <dbReference type="ARBA" id="ARBA00022989"/>
    </source>
</evidence>
<dbReference type="Gene3D" id="3.30.565.10">
    <property type="entry name" value="Histidine kinase-like ATPase, C-terminal domain"/>
    <property type="match status" value="1"/>
</dbReference>
<organism evidence="14 15">
    <name type="scientific">Leptospira ryugenii</name>
    <dbReference type="NCBI Taxonomy" id="1917863"/>
    <lineage>
        <taxon>Bacteria</taxon>
        <taxon>Pseudomonadati</taxon>
        <taxon>Spirochaetota</taxon>
        <taxon>Spirochaetia</taxon>
        <taxon>Leptospirales</taxon>
        <taxon>Leptospiraceae</taxon>
        <taxon>Leptospira</taxon>
    </lineage>
</organism>
<dbReference type="Pfam" id="PF06580">
    <property type="entry name" value="His_kinase"/>
    <property type="match status" value="1"/>
</dbReference>
<dbReference type="GO" id="GO:0005886">
    <property type="term" value="C:plasma membrane"/>
    <property type="evidence" value="ECO:0007669"/>
    <property type="project" value="UniProtKB-SubCell"/>
</dbReference>
<evidence type="ECO:0000313" key="15">
    <source>
        <dbReference type="Proteomes" id="UP000245133"/>
    </source>
</evidence>
<evidence type="ECO:0000256" key="6">
    <source>
        <dbReference type="ARBA" id="ARBA00022741"/>
    </source>
</evidence>
<dbReference type="InterPro" id="IPR036890">
    <property type="entry name" value="HATPase_C_sf"/>
</dbReference>
<dbReference type="GO" id="GO:0000155">
    <property type="term" value="F:phosphorelay sensor kinase activity"/>
    <property type="evidence" value="ECO:0007669"/>
    <property type="project" value="InterPro"/>
</dbReference>
<feature type="transmembrane region" description="Helical" evidence="12">
    <location>
        <begin position="314"/>
        <end position="333"/>
    </location>
</feature>
<sequence length="591" mass="68400">MDLTEVHYILGDIERFPDGRYNFPSTDSFDWPKSTTYLDTDALLRIAASEIIWFRTEEINTKINPEDYTLITHNGTNFEIYAEDGNLLYQYKKNPLSDEVPEYHELDYSWVPIGKFPSKRYYIKYFHGKNLLFNIDLVQNMVGPKDEVLVHFAKSNLTSLYTHSFFVVIGIFTALVYLIQFKRGYHALLDFACFTFLIGIIGLTSNQFIEFISYDRNAIFIVSTICANFVFIPMHSGLRRLFPDDRYHLLSILIFTNLIIGLINIYVRLHFNQSPILLEWILRLRIFYLIFAILNFLCPIYVAYNAWKRGSEIGLGHVIGFSITLVLVAIEIYLSFQDQSQLRSLAYWGVLFGVFAQGLALEKQIFSHRTKMIEFEESLLRAEKALKEGQLKALQTKLSPHYLFNSLNTIHALHLTKPNLVGEAIIKLANNYRFLSDKAEMDLISFEEEWSFVEDFLHMQKIRFFDTVKIHLTKEGDFSQVLIPPLTLQPIVENAFKHGFRNSSSQNWLVEVSAKSDTKGNVLIRIADSGNGLDANLEENQEKIWSRSLGNIKARLNHFYRFAKIKISANQPSGLVITIHLENLQENALRT</sequence>
<feature type="transmembrane region" description="Helical" evidence="12">
    <location>
        <begin position="191"/>
        <end position="212"/>
    </location>
</feature>
<gene>
    <name evidence="14" type="ORF">LPTSP4_24200</name>
</gene>
<feature type="transmembrane region" description="Helical" evidence="12">
    <location>
        <begin position="218"/>
        <end position="235"/>
    </location>
</feature>
<evidence type="ECO:0000256" key="5">
    <source>
        <dbReference type="ARBA" id="ARBA00022692"/>
    </source>
</evidence>
<comment type="caution">
    <text evidence="14">The sequence shown here is derived from an EMBL/GenBank/DDBJ whole genome shotgun (WGS) entry which is preliminary data.</text>
</comment>
<dbReference type="Proteomes" id="UP000245133">
    <property type="component" value="Unassembled WGS sequence"/>
</dbReference>
<evidence type="ECO:0000256" key="10">
    <source>
        <dbReference type="ARBA" id="ARBA00023012"/>
    </source>
</evidence>
<dbReference type="PANTHER" id="PTHR34220">
    <property type="entry name" value="SENSOR HISTIDINE KINASE YPDA"/>
    <property type="match status" value="1"/>
</dbReference>
<evidence type="ECO:0000256" key="7">
    <source>
        <dbReference type="ARBA" id="ARBA00022777"/>
    </source>
</evidence>
<feature type="domain" description="Signal transduction histidine kinase internal region" evidence="13">
    <location>
        <begin position="390"/>
        <end position="466"/>
    </location>
</feature>
<feature type="transmembrane region" description="Helical" evidence="12">
    <location>
        <begin position="286"/>
        <end position="307"/>
    </location>
</feature>
<keyword evidence="5 12" id="KW-0812">Transmembrane</keyword>
<evidence type="ECO:0000256" key="12">
    <source>
        <dbReference type="SAM" id="Phobius"/>
    </source>
</evidence>
<reference evidence="14 15" key="1">
    <citation type="submission" date="2018-02" db="EMBL/GenBank/DDBJ databases">
        <title>Novel Leptospira species isolated from soil and water in Japan.</title>
        <authorList>
            <person name="Nakao R."/>
            <person name="Masuzawa T."/>
        </authorList>
    </citation>
    <scope>NUCLEOTIDE SEQUENCE [LARGE SCALE GENOMIC DNA]</scope>
    <source>
        <strain evidence="14 15">YH101</strain>
    </source>
</reference>
<name>A0A2P2E1V7_9LEPT</name>
<protein>
    <recommendedName>
        <fullName evidence="13">Signal transduction histidine kinase internal region domain-containing protein</fullName>
    </recommendedName>
</protein>
<evidence type="ECO:0000256" key="1">
    <source>
        <dbReference type="ARBA" id="ARBA00004651"/>
    </source>
</evidence>
<feature type="transmembrane region" description="Helical" evidence="12">
    <location>
        <begin position="160"/>
        <end position="179"/>
    </location>
</feature>
<evidence type="ECO:0000256" key="4">
    <source>
        <dbReference type="ARBA" id="ARBA00022679"/>
    </source>
</evidence>
<dbReference type="InterPro" id="IPR050640">
    <property type="entry name" value="Bact_2-comp_sensor_kinase"/>
</dbReference>
<keyword evidence="3" id="KW-0597">Phosphoprotein</keyword>
<feature type="transmembrane region" description="Helical" evidence="12">
    <location>
        <begin position="345"/>
        <end position="362"/>
    </location>
</feature>
<comment type="subcellular location">
    <subcellularLocation>
        <location evidence="1">Cell membrane</location>
        <topology evidence="1">Multi-pass membrane protein</topology>
    </subcellularLocation>
</comment>
<keyword evidence="11 12" id="KW-0472">Membrane</keyword>
<keyword evidence="10" id="KW-0902">Two-component regulatory system</keyword>
<keyword evidence="9 12" id="KW-1133">Transmembrane helix</keyword>
<keyword evidence="6" id="KW-0547">Nucleotide-binding</keyword>
<dbReference type="SUPFAM" id="SSF55874">
    <property type="entry name" value="ATPase domain of HSP90 chaperone/DNA topoisomerase II/histidine kinase"/>
    <property type="match status" value="1"/>
</dbReference>
<dbReference type="AlphaFoldDB" id="A0A2P2E1V7"/>
<evidence type="ECO:0000256" key="2">
    <source>
        <dbReference type="ARBA" id="ARBA00022475"/>
    </source>
</evidence>
<keyword evidence="2" id="KW-1003">Cell membrane</keyword>
<dbReference type="GO" id="GO:0005524">
    <property type="term" value="F:ATP binding"/>
    <property type="evidence" value="ECO:0007669"/>
    <property type="project" value="UniProtKB-KW"/>
</dbReference>
<keyword evidence="15" id="KW-1185">Reference proteome</keyword>
<dbReference type="PANTHER" id="PTHR34220:SF11">
    <property type="entry name" value="SENSOR PROTEIN KINASE HPTS"/>
    <property type="match status" value="1"/>
</dbReference>
<keyword evidence="4" id="KW-0808">Transferase</keyword>
<proteinExistence type="predicted"/>
<keyword evidence="8" id="KW-0067">ATP-binding</keyword>
<evidence type="ECO:0000259" key="13">
    <source>
        <dbReference type="Pfam" id="PF06580"/>
    </source>
</evidence>
<keyword evidence="7" id="KW-0418">Kinase</keyword>
<dbReference type="InterPro" id="IPR010559">
    <property type="entry name" value="Sig_transdc_His_kin_internal"/>
</dbReference>
<evidence type="ECO:0000256" key="8">
    <source>
        <dbReference type="ARBA" id="ARBA00022840"/>
    </source>
</evidence>
<evidence type="ECO:0000256" key="11">
    <source>
        <dbReference type="ARBA" id="ARBA00023136"/>
    </source>
</evidence>